<organism evidence="14 15">
    <name type="scientific">Hominibacterium faecale</name>
    <dbReference type="NCBI Taxonomy" id="2839743"/>
    <lineage>
        <taxon>Bacteria</taxon>
        <taxon>Bacillati</taxon>
        <taxon>Bacillota</taxon>
        <taxon>Clostridia</taxon>
        <taxon>Peptostreptococcales</taxon>
        <taxon>Anaerovoracaceae</taxon>
        <taxon>Hominibacterium</taxon>
    </lineage>
</organism>
<feature type="domain" description="Pyrroline-5-carboxylate reductase dimerisation" evidence="13">
    <location>
        <begin position="161"/>
        <end position="265"/>
    </location>
</feature>
<comment type="function">
    <text evidence="8 9">Catalyzes the reduction of 1-pyrroline-5-carboxylate (PCA) to L-proline.</text>
</comment>
<keyword evidence="5 9" id="KW-0641">Proline biosynthesis</keyword>
<evidence type="ECO:0000256" key="10">
    <source>
        <dbReference type="NCBIfam" id="TIGR00112"/>
    </source>
</evidence>
<comment type="catalytic activity">
    <reaction evidence="9">
        <text>L-proline + NAD(+) = (S)-1-pyrroline-5-carboxylate + NADH + 2 H(+)</text>
        <dbReference type="Rhea" id="RHEA:14105"/>
        <dbReference type="ChEBI" id="CHEBI:15378"/>
        <dbReference type="ChEBI" id="CHEBI:17388"/>
        <dbReference type="ChEBI" id="CHEBI:57540"/>
        <dbReference type="ChEBI" id="CHEBI:57945"/>
        <dbReference type="ChEBI" id="CHEBI:60039"/>
        <dbReference type="EC" id="1.5.1.2"/>
    </reaction>
</comment>
<gene>
    <name evidence="9 14" type="primary">proC</name>
    <name evidence="14" type="ORF">OBO34_21550</name>
</gene>
<dbReference type="InterPro" id="IPR028939">
    <property type="entry name" value="P5C_Rdtase_cat_N"/>
</dbReference>
<keyword evidence="6 9" id="KW-0521">NADP</keyword>
<dbReference type="Proteomes" id="UP001065549">
    <property type="component" value="Unassembled WGS sequence"/>
</dbReference>
<reference evidence="14" key="1">
    <citation type="submission" date="2022-09" db="EMBL/GenBank/DDBJ databases">
        <title>Culturomic study of gut microbiota in children with autism spectrum disorder.</title>
        <authorList>
            <person name="Efimov B.A."/>
            <person name="Chaplin A.V."/>
            <person name="Sokolova S.R."/>
            <person name="Pikina A.P."/>
            <person name="Korzhanova M."/>
            <person name="Belova V."/>
            <person name="Korostin D."/>
        </authorList>
    </citation>
    <scope>NUCLEOTIDE SEQUENCE</scope>
    <source>
        <strain evidence="14">ASD5510</strain>
    </source>
</reference>
<dbReference type="PANTHER" id="PTHR11645:SF0">
    <property type="entry name" value="PYRROLINE-5-CARBOXYLATE REDUCTASE 3"/>
    <property type="match status" value="1"/>
</dbReference>
<evidence type="ECO:0000256" key="1">
    <source>
        <dbReference type="ARBA" id="ARBA00004496"/>
    </source>
</evidence>
<keyword evidence="7 9" id="KW-0560">Oxidoreductase</keyword>
<dbReference type="EMBL" id="JAOSHN010000016">
    <property type="protein sequence ID" value="MCU7380904.1"/>
    <property type="molecule type" value="Genomic_DNA"/>
</dbReference>
<dbReference type="InterPro" id="IPR008927">
    <property type="entry name" value="6-PGluconate_DH-like_C_sf"/>
</dbReference>
<dbReference type="SUPFAM" id="SSF48179">
    <property type="entry name" value="6-phosphogluconate dehydrogenase C-terminal domain-like"/>
    <property type="match status" value="1"/>
</dbReference>
<evidence type="ECO:0000256" key="8">
    <source>
        <dbReference type="ARBA" id="ARBA00058118"/>
    </source>
</evidence>
<dbReference type="PANTHER" id="PTHR11645">
    <property type="entry name" value="PYRROLINE-5-CARBOXYLATE REDUCTASE"/>
    <property type="match status" value="1"/>
</dbReference>
<comment type="similarity">
    <text evidence="2 9">Belongs to the pyrroline-5-carboxylate reductase family.</text>
</comment>
<dbReference type="AlphaFoldDB" id="A0A9J6QZJ3"/>
<keyword evidence="15" id="KW-1185">Reference proteome</keyword>
<dbReference type="HAMAP" id="MF_01925">
    <property type="entry name" value="P5C_reductase"/>
    <property type="match status" value="1"/>
</dbReference>
<keyword evidence="3 9" id="KW-0963">Cytoplasm</keyword>
<dbReference type="InterPro" id="IPR000304">
    <property type="entry name" value="Pyrroline-COOH_reductase"/>
</dbReference>
<sequence>MKIGFIGAGNMGGAILKGYAKTAAQNGDQILVFDINEEKRTALEQQIPVVSACSSEKELARSSDVILLGVKPNMFETLLPQIAEECTSEKVIVSMAAGVSIGFIQSYLGSEQRIIRIMPNTPAQVSESMVAVCRNQHVDDQTFRQVFGIFEAIGRAEEVDEALIHCVIGVSGSSPAYTYMYIDALIQAAVDYGMDEEKAKVFAAQSVLGAAKMVLETDISPEQLRINVCSPGGTTIEAVNKLMENGFMDHVKEGFAAAVEKSKAMTK</sequence>
<proteinExistence type="inferred from homology"/>
<evidence type="ECO:0000256" key="9">
    <source>
        <dbReference type="HAMAP-Rule" id="MF_01925"/>
    </source>
</evidence>
<protein>
    <recommendedName>
        <fullName evidence="9 10">Pyrroline-5-carboxylate reductase</fullName>
        <shortName evidence="9">P5C reductase</shortName>
        <shortName evidence="9">P5CR</shortName>
        <ecNumber evidence="9 10">1.5.1.2</ecNumber>
    </recommendedName>
    <alternativeName>
        <fullName evidence="9">PCA reductase</fullName>
    </alternativeName>
</protein>
<evidence type="ECO:0000313" key="14">
    <source>
        <dbReference type="EMBL" id="MCU7380904.1"/>
    </source>
</evidence>
<evidence type="ECO:0000313" key="15">
    <source>
        <dbReference type="Proteomes" id="UP001065549"/>
    </source>
</evidence>
<evidence type="ECO:0000256" key="11">
    <source>
        <dbReference type="PIRSR" id="PIRSR000193-1"/>
    </source>
</evidence>
<feature type="domain" description="Pyrroline-5-carboxylate reductase catalytic N-terminal" evidence="12">
    <location>
        <begin position="2"/>
        <end position="98"/>
    </location>
</feature>
<feature type="binding site" evidence="11">
    <location>
        <begin position="6"/>
        <end position="11"/>
    </location>
    <ligand>
        <name>NADP(+)</name>
        <dbReference type="ChEBI" id="CHEBI:58349"/>
    </ligand>
</feature>
<evidence type="ECO:0000256" key="7">
    <source>
        <dbReference type="ARBA" id="ARBA00023002"/>
    </source>
</evidence>
<dbReference type="EC" id="1.5.1.2" evidence="9 10"/>
<dbReference type="RefSeq" id="WP_227755576.1">
    <property type="nucleotide sequence ID" value="NZ_JAJAGH010000017.1"/>
</dbReference>
<dbReference type="Pfam" id="PF03807">
    <property type="entry name" value="F420_oxidored"/>
    <property type="match status" value="1"/>
</dbReference>
<dbReference type="PIRSF" id="PIRSF000193">
    <property type="entry name" value="Pyrrol-5-carb_rd"/>
    <property type="match status" value="1"/>
</dbReference>
<keyword evidence="4 9" id="KW-0028">Amino-acid biosynthesis</keyword>
<evidence type="ECO:0000256" key="6">
    <source>
        <dbReference type="ARBA" id="ARBA00022857"/>
    </source>
</evidence>
<evidence type="ECO:0000256" key="2">
    <source>
        <dbReference type="ARBA" id="ARBA00005525"/>
    </source>
</evidence>
<dbReference type="GO" id="GO:0055129">
    <property type="term" value="P:L-proline biosynthetic process"/>
    <property type="evidence" value="ECO:0007669"/>
    <property type="project" value="UniProtKB-UniRule"/>
</dbReference>
<dbReference type="InterPro" id="IPR029036">
    <property type="entry name" value="P5CR_dimer"/>
</dbReference>
<dbReference type="Pfam" id="PF14748">
    <property type="entry name" value="P5CR_dimer"/>
    <property type="match status" value="1"/>
</dbReference>
<evidence type="ECO:0000256" key="5">
    <source>
        <dbReference type="ARBA" id="ARBA00022650"/>
    </source>
</evidence>
<dbReference type="NCBIfam" id="TIGR00112">
    <property type="entry name" value="proC"/>
    <property type="match status" value="1"/>
</dbReference>
<dbReference type="Gene3D" id="3.40.50.720">
    <property type="entry name" value="NAD(P)-binding Rossmann-like Domain"/>
    <property type="match status" value="1"/>
</dbReference>
<dbReference type="FunFam" id="1.10.3730.10:FF:000001">
    <property type="entry name" value="Pyrroline-5-carboxylate reductase"/>
    <property type="match status" value="1"/>
</dbReference>
<dbReference type="GO" id="GO:0004735">
    <property type="term" value="F:pyrroline-5-carboxylate reductase activity"/>
    <property type="evidence" value="ECO:0007669"/>
    <property type="project" value="UniProtKB-UniRule"/>
</dbReference>
<evidence type="ECO:0000259" key="12">
    <source>
        <dbReference type="Pfam" id="PF03807"/>
    </source>
</evidence>
<evidence type="ECO:0000256" key="3">
    <source>
        <dbReference type="ARBA" id="ARBA00022490"/>
    </source>
</evidence>
<accession>A0A9J6QZJ3</accession>
<name>A0A9J6QZJ3_9FIRM</name>
<comment type="caution">
    <text evidence="14">The sequence shown here is derived from an EMBL/GenBank/DDBJ whole genome shotgun (WGS) entry which is preliminary data.</text>
</comment>
<evidence type="ECO:0000256" key="4">
    <source>
        <dbReference type="ARBA" id="ARBA00022605"/>
    </source>
</evidence>
<dbReference type="FunFam" id="3.40.50.720:FF:000190">
    <property type="entry name" value="Pyrroline-5-carboxylate reductase"/>
    <property type="match status" value="1"/>
</dbReference>
<dbReference type="Gene3D" id="1.10.3730.10">
    <property type="entry name" value="ProC C-terminal domain-like"/>
    <property type="match status" value="1"/>
</dbReference>
<comment type="subcellular location">
    <subcellularLocation>
        <location evidence="1 9">Cytoplasm</location>
    </subcellularLocation>
</comment>
<dbReference type="SUPFAM" id="SSF51735">
    <property type="entry name" value="NAD(P)-binding Rossmann-fold domains"/>
    <property type="match status" value="1"/>
</dbReference>
<comment type="pathway">
    <text evidence="9">Amino-acid biosynthesis; L-proline biosynthesis; L-proline from L-glutamate 5-semialdehyde: step 1/1.</text>
</comment>
<dbReference type="GO" id="GO:0005737">
    <property type="term" value="C:cytoplasm"/>
    <property type="evidence" value="ECO:0007669"/>
    <property type="project" value="UniProtKB-SubCell"/>
</dbReference>
<evidence type="ECO:0000259" key="13">
    <source>
        <dbReference type="Pfam" id="PF14748"/>
    </source>
</evidence>
<dbReference type="InterPro" id="IPR036291">
    <property type="entry name" value="NAD(P)-bd_dom_sf"/>
</dbReference>
<comment type="catalytic activity">
    <reaction evidence="9">
        <text>L-proline + NADP(+) = (S)-1-pyrroline-5-carboxylate + NADPH + 2 H(+)</text>
        <dbReference type="Rhea" id="RHEA:14109"/>
        <dbReference type="ChEBI" id="CHEBI:15378"/>
        <dbReference type="ChEBI" id="CHEBI:17388"/>
        <dbReference type="ChEBI" id="CHEBI:57783"/>
        <dbReference type="ChEBI" id="CHEBI:58349"/>
        <dbReference type="ChEBI" id="CHEBI:60039"/>
        <dbReference type="EC" id="1.5.1.2"/>
    </reaction>
</comment>